<dbReference type="InterPro" id="IPR027417">
    <property type="entry name" value="P-loop_NTPase"/>
</dbReference>
<dbReference type="InterPro" id="IPR014153">
    <property type="entry name" value="Ds_break_AddB"/>
</dbReference>
<dbReference type="InterPro" id="IPR038726">
    <property type="entry name" value="PDDEXK_AddAB-type"/>
</dbReference>
<proteinExistence type="predicted"/>
<reference evidence="3" key="1">
    <citation type="journal article" date="2019" name="Int. J. Syst. Evol. Microbiol.">
        <title>The Global Catalogue of Microorganisms (GCM) 10K type strain sequencing project: providing services to taxonomists for standard genome sequencing and annotation.</title>
        <authorList>
            <consortium name="The Broad Institute Genomics Platform"/>
            <consortium name="The Broad Institute Genome Sequencing Center for Infectious Disease"/>
            <person name="Wu L."/>
            <person name="Ma J."/>
        </authorList>
    </citation>
    <scope>NUCLEOTIDE SEQUENCE [LARGE SCALE GENOMIC DNA]</scope>
    <source>
        <strain evidence="3">KCTC 62164</strain>
    </source>
</reference>
<name>A0ABV7CZQ8_9PROT</name>
<organism evidence="2 3">
    <name type="scientific">Kordiimonas pumila</name>
    <dbReference type="NCBI Taxonomy" id="2161677"/>
    <lineage>
        <taxon>Bacteria</taxon>
        <taxon>Pseudomonadati</taxon>
        <taxon>Pseudomonadota</taxon>
        <taxon>Alphaproteobacteria</taxon>
        <taxon>Kordiimonadales</taxon>
        <taxon>Kordiimonadaceae</taxon>
        <taxon>Kordiimonas</taxon>
    </lineage>
</organism>
<keyword evidence="3" id="KW-1185">Reference proteome</keyword>
<dbReference type="EMBL" id="JBHRSL010000001">
    <property type="protein sequence ID" value="MFC3050371.1"/>
    <property type="molecule type" value="Genomic_DNA"/>
</dbReference>
<dbReference type="Pfam" id="PF12705">
    <property type="entry name" value="PDDEXK_1"/>
    <property type="match status" value="1"/>
</dbReference>
<dbReference type="NCBIfam" id="TIGR02786">
    <property type="entry name" value="addB_alphas"/>
    <property type="match status" value="1"/>
</dbReference>
<dbReference type="Proteomes" id="UP001595444">
    <property type="component" value="Unassembled WGS sequence"/>
</dbReference>
<evidence type="ECO:0000313" key="2">
    <source>
        <dbReference type="EMBL" id="MFC3050371.1"/>
    </source>
</evidence>
<accession>A0ABV7CZQ8</accession>
<dbReference type="RefSeq" id="WP_194214767.1">
    <property type="nucleotide sequence ID" value="NZ_CP061205.1"/>
</dbReference>
<evidence type="ECO:0000313" key="3">
    <source>
        <dbReference type="Proteomes" id="UP001595444"/>
    </source>
</evidence>
<feature type="domain" description="PD-(D/E)XK endonuclease-like" evidence="1">
    <location>
        <begin position="721"/>
        <end position="954"/>
    </location>
</feature>
<gene>
    <name evidence="2" type="primary">addB</name>
    <name evidence="2" type="ORF">ACFOKA_00480</name>
</gene>
<evidence type="ECO:0000259" key="1">
    <source>
        <dbReference type="Pfam" id="PF12705"/>
    </source>
</evidence>
<protein>
    <submittedName>
        <fullName evidence="2">Double-strand break repair protein AddB</fullName>
    </submittedName>
</protein>
<dbReference type="SUPFAM" id="SSF52540">
    <property type="entry name" value="P-loop containing nucleoside triphosphate hydrolases"/>
    <property type="match status" value="1"/>
</dbReference>
<sequence>MVGPRIYTIDPNHSFVDSLAAGLLEMAKGDALALAGMTVLLPNRRAQRSLQEAFLRILEHKTTLLPVMRPIGDVEDDDISFLGVGLGLDPSTFLPPIAAERRQALLMQLVMKWQGAGGGHETPSPAQSWRLAADLAKLMDQVDTEGLPYEKLADLVPENLAQHWEITLEFLKIVTETWPAVLAAEGASNPVQYRDQMLAVLADAWQNTPPKGPIIAAGSTGSIPATARLLSVVARLPEGMVVLPGFDCGMTDDIWDAIDPAHPLKSSHPQTAMKNLLLEMGASRHEVAPWPVGGNTGSRTMFFRDALLPAALTPAWRTMPYVDIPDSELFAGVRSIVTPTRREEADAIAVLMREVLETPGKTAALVTPDRQLARHVRASLGRWQIEIDDSGGDRVLNTVPGRLFALIADAAVADFAPVALLALLQHPLVSFGSTRAEFLEMLRRLDKYVLRGVRPAGGLGGLLDRAAEVAADSNAPFTGADLAILTELEKVFAPFAGSLSLETSLAELLNQHILVAEELAKTIEASGEHVLWQGEAGQALADAISALVAETGSVPAASAEGYAPLFAEMLAGVMVRPVWRRHPRLSIWGPLEARLQRADVMILGGLNEGVWPTEMQPDPWMNQSMRQAFGLPPLTRRIGQSAHDFVQAASGGTVYLTRAEKVDGSPTVPSRWWYRIEALSGRSVPLAARYHRWAEQLAHVPHTVPSAPPAPKPPLDARPKRLSVTQVENWMRDPYGLYAKKILNLYELDPVDDRPNAAKKGVLLHEALECFLKEPGPRFQQEGLQRLIAIGHRVFEPVLNQPAVYAFWWPRFMQIAEWFVAHEEERMQAYAVAAIEVYGERSVPGTDFTVFAIADRIDVDTRADTLAVIDYKTGGVPSAKTIAAGYAPQLPLEAWIAESGGFKGVPAKAVSDLVFWKLSGGTPVQEQKRPIKDIDHSVQAAAEGLARLIDAFSRETTPYLSNPLPSEAGYGTYDHLARVKEWRGGKDPFEGGES</sequence>
<comment type="caution">
    <text evidence="2">The sequence shown here is derived from an EMBL/GenBank/DDBJ whole genome shotgun (WGS) entry which is preliminary data.</text>
</comment>